<dbReference type="AlphaFoldDB" id="A0A518D6F3"/>
<feature type="transmembrane region" description="Helical" evidence="1">
    <location>
        <begin position="359"/>
        <end position="385"/>
    </location>
</feature>
<accession>A0A518D6F3</accession>
<dbReference type="KEGG" id="pnd:Pla175_04190"/>
<organism evidence="2 3">
    <name type="scientific">Pirellulimonas nuda</name>
    <dbReference type="NCBI Taxonomy" id="2528009"/>
    <lineage>
        <taxon>Bacteria</taxon>
        <taxon>Pseudomonadati</taxon>
        <taxon>Planctomycetota</taxon>
        <taxon>Planctomycetia</taxon>
        <taxon>Pirellulales</taxon>
        <taxon>Lacipirellulaceae</taxon>
        <taxon>Pirellulimonas</taxon>
    </lineage>
</organism>
<keyword evidence="1" id="KW-0472">Membrane</keyword>
<sequence>MPTVPVRCLACGARGQAPASMVGQSAPCPKCGGQISVTPPPRRLAPSTQIGVNCRLCDTRMYADARHVGRKIKCPDCGTLTVIQPPKPVAKPARPAALDATDGYQVWTEERQPWAAELVAAQPKRLAVVCTSCQSLLYATPEQVGQELVCGDCGVSNLVRPPVAKPLAPAPDEGPDFELEVEDAHDQAEQRRLAEQYLAEGAQRVAVEKHASVVCPPMPRQPLLTGVFSFFNRAMFVRWVALSTSLAVTLGLGAVAVVLLDGVGGGEVEIAANAVFGVCLGVGVVMIGALTLGYLCCLLLMIVAESSEGNRELYGAVSPNPPEWLGETVCVVTACLAAGIPGALASLACPDDPIVRTAVVLIGAALALPVIVLSQLAASSAWALFLPSIPRAMAAHAVTTLLFYLQSLLIGAAAAGGFAALIALGPLVAIPLGPLLAWLALVYARLLGRLGWRLAE</sequence>
<feature type="transmembrane region" description="Helical" evidence="1">
    <location>
        <begin position="272"/>
        <end position="303"/>
    </location>
</feature>
<name>A0A518D6F3_9BACT</name>
<keyword evidence="1" id="KW-0812">Transmembrane</keyword>
<keyword evidence="3" id="KW-1185">Reference proteome</keyword>
<evidence type="ECO:0000313" key="2">
    <source>
        <dbReference type="EMBL" id="QDU87064.1"/>
    </source>
</evidence>
<feature type="transmembrane region" description="Helical" evidence="1">
    <location>
        <begin position="239"/>
        <end position="260"/>
    </location>
</feature>
<dbReference type="OrthoDB" id="239827at2"/>
<protein>
    <submittedName>
        <fullName evidence="2">Uncharacterized protein</fullName>
    </submittedName>
</protein>
<feature type="transmembrane region" description="Helical" evidence="1">
    <location>
        <begin position="397"/>
        <end position="422"/>
    </location>
</feature>
<reference evidence="2 3" key="1">
    <citation type="submission" date="2019-02" db="EMBL/GenBank/DDBJ databases">
        <title>Deep-cultivation of Planctomycetes and their phenomic and genomic characterization uncovers novel biology.</title>
        <authorList>
            <person name="Wiegand S."/>
            <person name="Jogler M."/>
            <person name="Boedeker C."/>
            <person name="Pinto D."/>
            <person name="Vollmers J."/>
            <person name="Rivas-Marin E."/>
            <person name="Kohn T."/>
            <person name="Peeters S.H."/>
            <person name="Heuer A."/>
            <person name="Rast P."/>
            <person name="Oberbeckmann S."/>
            <person name="Bunk B."/>
            <person name="Jeske O."/>
            <person name="Meyerdierks A."/>
            <person name="Storesund J.E."/>
            <person name="Kallscheuer N."/>
            <person name="Luecker S."/>
            <person name="Lage O.M."/>
            <person name="Pohl T."/>
            <person name="Merkel B.J."/>
            <person name="Hornburger P."/>
            <person name="Mueller R.-W."/>
            <person name="Bruemmer F."/>
            <person name="Labrenz M."/>
            <person name="Spormann A.M."/>
            <person name="Op den Camp H."/>
            <person name="Overmann J."/>
            <person name="Amann R."/>
            <person name="Jetten M.S.M."/>
            <person name="Mascher T."/>
            <person name="Medema M.H."/>
            <person name="Devos D.P."/>
            <person name="Kaster A.-K."/>
            <person name="Ovreas L."/>
            <person name="Rohde M."/>
            <person name="Galperin M.Y."/>
            <person name="Jogler C."/>
        </authorList>
    </citation>
    <scope>NUCLEOTIDE SEQUENCE [LARGE SCALE GENOMIC DNA]</scope>
    <source>
        <strain evidence="2 3">Pla175</strain>
    </source>
</reference>
<proteinExistence type="predicted"/>
<dbReference type="Proteomes" id="UP000317429">
    <property type="component" value="Chromosome"/>
</dbReference>
<feature type="transmembrane region" description="Helical" evidence="1">
    <location>
        <begin position="324"/>
        <end position="347"/>
    </location>
</feature>
<dbReference type="EMBL" id="CP036291">
    <property type="protein sequence ID" value="QDU87064.1"/>
    <property type="molecule type" value="Genomic_DNA"/>
</dbReference>
<feature type="transmembrane region" description="Helical" evidence="1">
    <location>
        <begin position="428"/>
        <end position="448"/>
    </location>
</feature>
<evidence type="ECO:0000256" key="1">
    <source>
        <dbReference type="SAM" id="Phobius"/>
    </source>
</evidence>
<dbReference type="RefSeq" id="WP_145280870.1">
    <property type="nucleotide sequence ID" value="NZ_CP036291.1"/>
</dbReference>
<evidence type="ECO:0000313" key="3">
    <source>
        <dbReference type="Proteomes" id="UP000317429"/>
    </source>
</evidence>
<keyword evidence="1" id="KW-1133">Transmembrane helix</keyword>
<gene>
    <name evidence="2" type="ORF">Pla175_04190</name>
</gene>